<feature type="compositionally biased region" description="Low complexity" evidence="1">
    <location>
        <begin position="1379"/>
        <end position="1408"/>
    </location>
</feature>
<dbReference type="RefSeq" id="XP_025380523.1">
    <property type="nucleotide sequence ID" value="XM_025524635.1"/>
</dbReference>
<feature type="compositionally biased region" description="Low complexity" evidence="1">
    <location>
        <begin position="1151"/>
        <end position="1165"/>
    </location>
</feature>
<feature type="region of interest" description="Disordered" evidence="1">
    <location>
        <begin position="520"/>
        <end position="1581"/>
    </location>
</feature>
<feature type="compositionally biased region" description="Low complexity" evidence="1">
    <location>
        <begin position="1224"/>
        <end position="1241"/>
    </location>
</feature>
<feature type="compositionally biased region" description="Polar residues" evidence="1">
    <location>
        <begin position="289"/>
        <end position="316"/>
    </location>
</feature>
<feature type="compositionally biased region" description="Low complexity" evidence="1">
    <location>
        <begin position="770"/>
        <end position="788"/>
    </location>
</feature>
<organism evidence="2 3">
    <name type="scientific">Acaromyces ingoldii</name>
    <dbReference type="NCBI Taxonomy" id="215250"/>
    <lineage>
        <taxon>Eukaryota</taxon>
        <taxon>Fungi</taxon>
        <taxon>Dikarya</taxon>
        <taxon>Basidiomycota</taxon>
        <taxon>Ustilaginomycotina</taxon>
        <taxon>Exobasidiomycetes</taxon>
        <taxon>Exobasidiales</taxon>
        <taxon>Cryptobasidiaceae</taxon>
        <taxon>Acaromyces</taxon>
    </lineage>
</organism>
<feature type="compositionally biased region" description="Basic and acidic residues" evidence="1">
    <location>
        <begin position="607"/>
        <end position="631"/>
    </location>
</feature>
<feature type="compositionally biased region" description="Polar residues" evidence="1">
    <location>
        <begin position="954"/>
        <end position="964"/>
    </location>
</feature>
<proteinExistence type="predicted"/>
<gene>
    <name evidence="2" type="ORF">FA10DRAFT_298729</name>
</gene>
<feature type="compositionally biased region" description="Polar residues" evidence="1">
    <location>
        <begin position="159"/>
        <end position="169"/>
    </location>
</feature>
<feature type="compositionally biased region" description="Polar residues" evidence="1">
    <location>
        <begin position="1038"/>
        <end position="1048"/>
    </location>
</feature>
<feature type="compositionally biased region" description="Low complexity" evidence="1">
    <location>
        <begin position="990"/>
        <end position="1008"/>
    </location>
</feature>
<feature type="compositionally biased region" description="Basic and acidic residues" evidence="1">
    <location>
        <begin position="1049"/>
        <end position="1063"/>
    </location>
</feature>
<protein>
    <submittedName>
        <fullName evidence="2">Uncharacterized protein</fullName>
    </submittedName>
</protein>
<feature type="compositionally biased region" description="Low complexity" evidence="1">
    <location>
        <begin position="378"/>
        <end position="389"/>
    </location>
</feature>
<feature type="region of interest" description="Disordered" evidence="1">
    <location>
        <begin position="110"/>
        <end position="343"/>
    </location>
</feature>
<feature type="compositionally biased region" description="Acidic residues" evidence="1">
    <location>
        <begin position="635"/>
        <end position="656"/>
    </location>
</feature>
<feature type="compositionally biased region" description="Polar residues" evidence="1">
    <location>
        <begin position="210"/>
        <end position="220"/>
    </location>
</feature>
<feature type="region of interest" description="Disordered" evidence="1">
    <location>
        <begin position="1"/>
        <end position="98"/>
    </location>
</feature>
<evidence type="ECO:0000313" key="2">
    <source>
        <dbReference type="EMBL" id="PWN93325.1"/>
    </source>
</evidence>
<dbReference type="EMBL" id="KZ819634">
    <property type="protein sequence ID" value="PWN93325.1"/>
    <property type="molecule type" value="Genomic_DNA"/>
</dbReference>
<feature type="compositionally biased region" description="Low complexity" evidence="1">
    <location>
        <begin position="965"/>
        <end position="978"/>
    </location>
</feature>
<sequence length="1581" mass="160633">MDFPSQDPEPSAPASRALAGPSRTKPDARRQARTSSLKPYARPPPPLPTSSSSSSSANFIRSSSSSSNAALANSLKSDEKDQGRRGSSRGGGGGLFSSLRQAIFSRPLSWLQGGASQSDTGDLNRSSSSSSLPSTEQREAATRLAARHHATDPEAHRTSLPSSLTQGQPAPQARLATTPDRFNVRAANRPWQARSAGDAVRSGRSPSPAAMSSTSGSVRQRVSLGAGAGGAAGSSAGGLFGTPPSLTPGYRRTGSLRREGSVGAPPSISASQSHTPALSYGFGSERRYTQLSSAGSAYGSMTPSKTAPSNTASSSHYRLPSRSPLARPGQRGSVGPGAGYAASEAGASPLARSAGLYAGGSRPGSVYGGSLLGGPRQSVAGSVAGSNASMTPRRKQWSSLKLGPQRMEASEGEELMREYASMRERQGLQTAGQGPGSSRAGSVMDGVHDFMRPLKREAAAMSMDLDDDAMSSASGRKRQKRFVWDSDMGFVSRDEQRARQQPPRPVAQNEAERILNVLESMRTPLGDARRDASARSSMTPSRHMAAVPVPLPVAERSMRERDAASKTLAPYSRTIKQNRLSTSLASAEAPEGMRARLRRSAPAAAIPKRDSTTRKKREEDAMSESSDRQVSDEGNQMDDEVGNEVEEEKEEEEEIVEPPRRRSARTVVKTKQQSQELGKATPDASGRSLRPTNKVDAKPAENPASKAMSKARPRFSVNGASAARRERETNVDDSSSTTAATKDSQKASQSLFGTGATSASASTPSKDNFSIRSGSDTGSSRGRSSLRQGAEKTSRQHVKSGRISAWDMEDDDDEDDGLPGSEDLSKIKLPPTMFPKGFSFGASSSTSTASTSTPVTSSDSAFKASSTATQKDGEAQESRDETKALPAPQDVTEKKELKSAEPADKEPPSLLSRLGGFAPPAPSDSTTPKKDPPPTFSFNAPSTSDNKEAKAPMFSTSVAPSQSEAKSPFSFAPAKPAANTSSMGSDFFKAGPASSSPTPSPSTEPAAAKQDGPIPNFFASSLARSEAPSSGGAEAQARPSSDGSASESSHLDKAASTGGEKKNAPFSFGTPSSSSPAATTEPKAPMPFSFGQPSSSSSNPSASTSTPSFAGFGNGRSSAKRGAEDDSEGAEEPGAKKTASPFGGGINFGQPASSASSEKPSHPSSFTFGAPASDKGKPAVSAAPAVTPSAAFSFGQPPKPAEGGDSTKKVPTPAFSFGATASQPKSGEASSKEASPAPSSGDSGGLFSKPVQQEAPKPFSFGQPASNGNAFGGGASRNDMMDSAPSGFGTAKPSAAPASNSSGGFSFGAPVSSAAPVTSAPSASTSVSSPFSFGVAASSNSPSNPFGGNATTSSQPQTPAFGAVSGTGSDNKGGGSGFSFGQQPSNNSGANGSGFGAPASSSPFAFGAKTGGFGAGTTPTTSQPSTPGFAFGAADTSRPGTPSSASQSGFSFGPQPQQQQSSTPGGSGFTFSMQPSNSSSGVSQGGFGAGGGAGGQSSPAPFVFGQQPGQPLQPQQQPGSSGGFSFGANASPAPQTPPPASPAGGTLFNLGAPPSAGSNASGGAGGNRVVRSMPKRGPRRG</sequence>
<feature type="compositionally biased region" description="Basic and acidic residues" evidence="1">
    <location>
        <begin position="414"/>
        <end position="426"/>
    </location>
</feature>
<feature type="compositionally biased region" description="Low complexity" evidence="1">
    <location>
        <begin position="1496"/>
        <end position="1519"/>
    </location>
</feature>
<feature type="compositionally biased region" description="Low complexity" evidence="1">
    <location>
        <begin position="1064"/>
        <end position="1080"/>
    </location>
</feature>
<feature type="compositionally biased region" description="Low complexity" evidence="1">
    <location>
        <begin position="1446"/>
        <end position="1482"/>
    </location>
</feature>
<feature type="compositionally biased region" description="Low complexity" evidence="1">
    <location>
        <begin position="1416"/>
        <end position="1427"/>
    </location>
</feature>
<name>A0A316YZS5_9BASI</name>
<accession>A0A316YZS5</accession>
<feature type="compositionally biased region" description="Low complexity" evidence="1">
    <location>
        <begin position="842"/>
        <end position="861"/>
    </location>
</feature>
<dbReference type="STRING" id="215250.A0A316YZS5"/>
<feature type="compositionally biased region" description="Low complexity" evidence="1">
    <location>
        <begin position="49"/>
        <end position="75"/>
    </location>
</feature>
<feature type="region of interest" description="Disordered" evidence="1">
    <location>
        <begin position="364"/>
        <end position="444"/>
    </location>
</feature>
<feature type="compositionally biased region" description="Low complexity" evidence="1">
    <location>
        <begin position="1291"/>
        <end position="1345"/>
    </location>
</feature>
<feature type="compositionally biased region" description="Polar residues" evidence="1">
    <location>
        <begin position="574"/>
        <end position="585"/>
    </location>
</feature>
<feature type="compositionally biased region" description="Polar residues" evidence="1">
    <location>
        <begin position="114"/>
        <end position="125"/>
    </location>
</feature>
<feature type="compositionally biased region" description="Low complexity" evidence="1">
    <location>
        <begin position="1178"/>
        <end position="1194"/>
    </location>
</feature>
<feature type="compositionally biased region" description="Basic and acidic residues" evidence="1">
    <location>
        <begin position="871"/>
        <end position="883"/>
    </location>
</feature>
<dbReference type="GeneID" id="37046551"/>
<dbReference type="Proteomes" id="UP000245768">
    <property type="component" value="Unassembled WGS sequence"/>
</dbReference>
<feature type="compositionally biased region" description="Polar residues" evidence="1">
    <location>
        <begin position="1349"/>
        <end position="1358"/>
    </location>
</feature>
<evidence type="ECO:0000256" key="1">
    <source>
        <dbReference type="SAM" id="MobiDB-lite"/>
    </source>
</evidence>
<feature type="compositionally biased region" description="Low complexity" evidence="1">
    <location>
        <begin position="732"/>
        <end position="763"/>
    </location>
</feature>
<evidence type="ECO:0000313" key="3">
    <source>
        <dbReference type="Proteomes" id="UP000245768"/>
    </source>
</evidence>
<feature type="compositionally biased region" description="Gly residues" evidence="1">
    <location>
        <begin position="226"/>
        <end position="240"/>
    </location>
</feature>
<dbReference type="InParanoid" id="A0A316YZS5"/>
<feature type="compositionally biased region" description="Low complexity" evidence="1">
    <location>
        <begin position="1087"/>
        <end position="1111"/>
    </location>
</feature>
<dbReference type="OrthoDB" id="185618at2759"/>
<feature type="compositionally biased region" description="Gly residues" evidence="1">
    <location>
        <begin position="1483"/>
        <end position="1495"/>
    </location>
</feature>
<feature type="compositionally biased region" description="Acidic residues" evidence="1">
    <location>
        <begin position="807"/>
        <end position="817"/>
    </location>
</feature>
<feature type="compositionally biased region" description="Basic and acidic residues" evidence="1">
    <location>
        <begin position="891"/>
        <end position="907"/>
    </location>
</feature>
<reference evidence="2 3" key="1">
    <citation type="journal article" date="2018" name="Mol. Biol. Evol.">
        <title>Broad Genomic Sampling Reveals a Smut Pathogenic Ancestry of the Fungal Clade Ustilaginomycotina.</title>
        <authorList>
            <person name="Kijpornyongpan T."/>
            <person name="Mondo S.J."/>
            <person name="Barry K."/>
            <person name="Sandor L."/>
            <person name="Lee J."/>
            <person name="Lipzen A."/>
            <person name="Pangilinan J."/>
            <person name="LaButti K."/>
            <person name="Hainaut M."/>
            <person name="Henrissat B."/>
            <person name="Grigoriev I.V."/>
            <person name="Spatafora J.W."/>
            <person name="Aime M.C."/>
        </authorList>
    </citation>
    <scope>NUCLEOTIDE SEQUENCE [LARGE SCALE GENOMIC DNA]</scope>
    <source>
        <strain evidence="2 3">MCA 4198</strain>
    </source>
</reference>
<keyword evidence="3" id="KW-1185">Reference proteome</keyword>